<keyword evidence="2" id="KW-0288">FMN</keyword>
<accession>A0A937CXD9</accession>
<evidence type="ECO:0000256" key="1">
    <source>
        <dbReference type="ARBA" id="ARBA00022630"/>
    </source>
</evidence>
<dbReference type="SUPFAM" id="SSF51412">
    <property type="entry name" value="Inosine monophosphate dehydrogenase (IMPDH)"/>
    <property type="match status" value="1"/>
</dbReference>
<evidence type="ECO:0000313" key="4">
    <source>
        <dbReference type="EMBL" id="MBL0403814.1"/>
    </source>
</evidence>
<comment type="caution">
    <text evidence="4">The sequence shown here is derived from an EMBL/GenBank/DDBJ whole genome shotgun (WGS) entry which is preliminary data.</text>
</comment>
<gene>
    <name evidence="4" type="ORF">JKG68_07555</name>
</gene>
<dbReference type="InterPro" id="IPR004136">
    <property type="entry name" value="NMO"/>
</dbReference>
<dbReference type="RefSeq" id="WP_202057614.1">
    <property type="nucleotide sequence ID" value="NZ_JAEQMY010000008.1"/>
</dbReference>
<organism evidence="4 5">
    <name type="scientific">Microvirga aerilata</name>
    <dbReference type="NCBI Taxonomy" id="670292"/>
    <lineage>
        <taxon>Bacteria</taxon>
        <taxon>Pseudomonadati</taxon>
        <taxon>Pseudomonadota</taxon>
        <taxon>Alphaproteobacteria</taxon>
        <taxon>Hyphomicrobiales</taxon>
        <taxon>Methylobacteriaceae</taxon>
        <taxon>Microvirga</taxon>
    </lineage>
</organism>
<dbReference type="Pfam" id="PF03060">
    <property type="entry name" value="NMO"/>
    <property type="match status" value="2"/>
</dbReference>
<evidence type="ECO:0000313" key="5">
    <source>
        <dbReference type="Proteomes" id="UP000605848"/>
    </source>
</evidence>
<dbReference type="Proteomes" id="UP000605848">
    <property type="component" value="Unassembled WGS sequence"/>
</dbReference>
<dbReference type="Gene3D" id="3.20.20.70">
    <property type="entry name" value="Aldolase class I"/>
    <property type="match status" value="1"/>
</dbReference>
<keyword evidence="5" id="KW-1185">Reference proteome</keyword>
<keyword evidence="1" id="KW-0285">Flavoprotein</keyword>
<dbReference type="EMBL" id="JAEQMY010000008">
    <property type="protein sequence ID" value="MBL0403814.1"/>
    <property type="molecule type" value="Genomic_DNA"/>
</dbReference>
<dbReference type="PANTHER" id="PTHR32332">
    <property type="entry name" value="2-NITROPROPANE DIOXYGENASE"/>
    <property type="match status" value="1"/>
</dbReference>
<reference evidence="4" key="1">
    <citation type="submission" date="2021-01" db="EMBL/GenBank/DDBJ databases">
        <title>Microvirga sp.</title>
        <authorList>
            <person name="Kim M.K."/>
        </authorList>
    </citation>
    <scope>NUCLEOTIDE SEQUENCE</scope>
    <source>
        <strain evidence="4">5420S-16</strain>
    </source>
</reference>
<keyword evidence="3" id="KW-0560">Oxidoreductase</keyword>
<proteinExistence type="predicted"/>
<name>A0A937CXD9_9HYPH</name>
<sequence>MPLQTRLTNTLGIDHPIILAPMDLVASGKLAAAVSHAGGLGLLGCGYGNAKWLEQEFAAAGNAEVGCGFITWSLAKKPDLLDLALQHQPAAVMLSFGDPNPFAPKIKKTGAKLICQVQSLTQARTAAAAGADILVAQGTEAGGHGVTRTTLTLVPEIVDAFPDLPVVASGGIADGRGLAAVLMLGADGVLMGTRFYASQEAQGHPEAKQRIIQASGDDTLRSIVFDISRRSIWPQPYTGRVIRNAHAERWYGHEAELLVCQEEQAQRYAEARERGDFDVAAVIAGEAVGLIHDAPPVAEIVDRITRQAEALLARGAQLIGG</sequence>
<evidence type="ECO:0000256" key="3">
    <source>
        <dbReference type="ARBA" id="ARBA00023002"/>
    </source>
</evidence>
<dbReference type="InterPro" id="IPR013785">
    <property type="entry name" value="Aldolase_TIM"/>
</dbReference>
<keyword evidence="4" id="KW-0503">Monooxygenase</keyword>
<evidence type="ECO:0000256" key="2">
    <source>
        <dbReference type="ARBA" id="ARBA00022643"/>
    </source>
</evidence>
<dbReference type="AlphaFoldDB" id="A0A937CXD9"/>
<protein>
    <submittedName>
        <fullName evidence="4">Nitronate monooxygenase</fullName>
    </submittedName>
</protein>
<dbReference type="GO" id="GO:0018580">
    <property type="term" value="F:nitronate monooxygenase activity"/>
    <property type="evidence" value="ECO:0007669"/>
    <property type="project" value="InterPro"/>
</dbReference>
<dbReference type="CDD" id="cd04730">
    <property type="entry name" value="NPD_like"/>
    <property type="match status" value="1"/>
</dbReference>
<dbReference type="PANTHER" id="PTHR32332:SF31">
    <property type="entry name" value="2-NITROPROPANE DIOXYGENASE FAMILY, PUTATIVE (AFU_ORTHOLOGUE AFUA_2G09850)-RELATED"/>
    <property type="match status" value="1"/>
</dbReference>